<proteinExistence type="predicted"/>
<dbReference type="EMBL" id="HBUF01645058">
    <property type="protein sequence ID" value="CAG6785725.1"/>
    <property type="molecule type" value="Transcribed_RNA"/>
</dbReference>
<dbReference type="EMBL" id="HBUF01351330">
    <property type="protein sequence ID" value="CAG6714045.1"/>
    <property type="molecule type" value="Transcribed_RNA"/>
</dbReference>
<accession>A0A8D8LI14</accession>
<dbReference type="EMBL" id="HBUF01288781">
    <property type="protein sequence ID" value="CAG6688781.1"/>
    <property type="molecule type" value="Transcribed_RNA"/>
</dbReference>
<dbReference type="Pfam" id="PF00076">
    <property type="entry name" value="RRM_1"/>
    <property type="match status" value="1"/>
</dbReference>
<dbReference type="InterPro" id="IPR036875">
    <property type="entry name" value="Znf_CCHC_sf"/>
</dbReference>
<keyword evidence="2" id="KW-0863">Zinc-finger</keyword>
<dbReference type="PROSITE" id="PS50158">
    <property type="entry name" value="ZF_CCHC"/>
    <property type="match status" value="1"/>
</dbReference>
<feature type="compositionally biased region" description="Basic and acidic residues" evidence="4">
    <location>
        <begin position="166"/>
        <end position="179"/>
    </location>
</feature>
<reference evidence="7" key="1">
    <citation type="submission" date="2021-05" db="EMBL/GenBank/DDBJ databases">
        <authorList>
            <person name="Alioto T."/>
            <person name="Alioto T."/>
            <person name="Gomez Garrido J."/>
        </authorList>
    </citation>
    <scope>NUCLEOTIDE SEQUENCE</scope>
</reference>
<evidence type="ECO:0000256" key="2">
    <source>
        <dbReference type="PROSITE-ProRule" id="PRU00047"/>
    </source>
</evidence>
<dbReference type="InterPro" id="IPR000504">
    <property type="entry name" value="RRM_dom"/>
</dbReference>
<organism evidence="7">
    <name type="scientific">Cacopsylla melanoneura</name>
    <dbReference type="NCBI Taxonomy" id="428564"/>
    <lineage>
        <taxon>Eukaryota</taxon>
        <taxon>Metazoa</taxon>
        <taxon>Ecdysozoa</taxon>
        <taxon>Arthropoda</taxon>
        <taxon>Hexapoda</taxon>
        <taxon>Insecta</taxon>
        <taxon>Pterygota</taxon>
        <taxon>Neoptera</taxon>
        <taxon>Paraneoptera</taxon>
        <taxon>Hemiptera</taxon>
        <taxon>Sternorrhyncha</taxon>
        <taxon>Psylloidea</taxon>
        <taxon>Psyllidae</taxon>
        <taxon>Psyllinae</taxon>
        <taxon>Cacopsylla</taxon>
    </lineage>
</organism>
<dbReference type="InterPro" id="IPR001878">
    <property type="entry name" value="Znf_CCHC"/>
</dbReference>
<dbReference type="EMBL" id="HBUF01645059">
    <property type="protein sequence ID" value="CAG6785727.1"/>
    <property type="molecule type" value="Transcribed_RNA"/>
</dbReference>
<dbReference type="GO" id="GO:0008270">
    <property type="term" value="F:zinc ion binding"/>
    <property type="evidence" value="ECO:0007669"/>
    <property type="project" value="UniProtKB-KW"/>
</dbReference>
<dbReference type="SMART" id="SM00360">
    <property type="entry name" value="RRM"/>
    <property type="match status" value="1"/>
</dbReference>
<keyword evidence="2" id="KW-0862">Zinc</keyword>
<evidence type="ECO:0000313" key="7">
    <source>
        <dbReference type="EMBL" id="CAG6605772.1"/>
    </source>
</evidence>
<dbReference type="Pfam" id="PF00098">
    <property type="entry name" value="zf-CCHC"/>
    <property type="match status" value="1"/>
</dbReference>
<feature type="compositionally biased region" description="Basic residues" evidence="4">
    <location>
        <begin position="12"/>
        <end position="37"/>
    </location>
</feature>
<dbReference type="EMBL" id="HBUF01351329">
    <property type="protein sequence ID" value="CAG6714042.1"/>
    <property type="molecule type" value="Transcribed_RNA"/>
</dbReference>
<dbReference type="EMBL" id="HBUF01000826">
    <property type="protein sequence ID" value="CAG6605774.1"/>
    <property type="molecule type" value="Transcribed_RNA"/>
</dbReference>
<evidence type="ECO:0000256" key="3">
    <source>
        <dbReference type="PROSITE-ProRule" id="PRU00176"/>
    </source>
</evidence>
<dbReference type="Gene3D" id="4.10.60.10">
    <property type="entry name" value="Zinc finger, CCHC-type"/>
    <property type="match status" value="1"/>
</dbReference>
<evidence type="ECO:0000256" key="4">
    <source>
        <dbReference type="SAM" id="MobiDB-lite"/>
    </source>
</evidence>
<dbReference type="InterPro" id="IPR012677">
    <property type="entry name" value="Nucleotide-bd_a/b_plait_sf"/>
</dbReference>
<evidence type="ECO:0000259" key="6">
    <source>
        <dbReference type="PROSITE" id="PS50158"/>
    </source>
</evidence>
<dbReference type="SUPFAM" id="SSF54928">
    <property type="entry name" value="RNA-binding domain, RBD"/>
    <property type="match status" value="1"/>
</dbReference>
<sequence length="188" mass="21708">MSDASRSPSPRASRRKRSPSKSKSRSRSSTPPRRRISRSNSRDQNSRSRSRSRSRTPVDGARLHISDIGYHIRTSDIEREFRKFGRLVEVWMSKSRTSPTFAFVVFRHMKDAEKAMRDMDGASINGDRIKVAFARPRSWSSRKGGSGGRGYMEDLRCYACSRRGHFARDCPDTMRDRSPRRSSYRNGR</sequence>
<feature type="region of interest" description="Disordered" evidence="4">
    <location>
        <begin position="1"/>
        <end position="60"/>
    </location>
</feature>
<name>A0A8D8LI14_9HEMI</name>
<feature type="domain" description="RRM" evidence="5">
    <location>
        <begin position="61"/>
        <end position="136"/>
    </location>
</feature>
<dbReference type="EMBL" id="HBUF01288782">
    <property type="protein sequence ID" value="CAG6688783.1"/>
    <property type="molecule type" value="Transcribed_RNA"/>
</dbReference>
<dbReference type="SUPFAM" id="SSF57756">
    <property type="entry name" value="Retrovirus zinc finger-like domains"/>
    <property type="match status" value="1"/>
</dbReference>
<dbReference type="InterPro" id="IPR050907">
    <property type="entry name" value="SRSF"/>
</dbReference>
<dbReference type="Gene3D" id="3.30.70.330">
    <property type="match status" value="1"/>
</dbReference>
<dbReference type="EMBL" id="HBUF01351331">
    <property type="protein sequence ID" value="CAG6714048.1"/>
    <property type="molecule type" value="Transcribed_RNA"/>
</dbReference>
<keyword evidence="2" id="KW-0479">Metal-binding</keyword>
<evidence type="ECO:0000259" key="5">
    <source>
        <dbReference type="PROSITE" id="PS50102"/>
    </source>
</evidence>
<dbReference type="AlphaFoldDB" id="A0A8D8LI14"/>
<protein>
    <submittedName>
        <fullName evidence="7">Serine/arginine-rich splicing factor RSZ23</fullName>
    </submittedName>
</protein>
<feature type="compositionally biased region" description="Low complexity" evidence="4">
    <location>
        <begin position="1"/>
        <end position="11"/>
    </location>
</feature>
<evidence type="ECO:0000256" key="1">
    <source>
        <dbReference type="ARBA" id="ARBA00022884"/>
    </source>
</evidence>
<feature type="domain" description="CCHC-type" evidence="6">
    <location>
        <begin position="156"/>
        <end position="172"/>
    </location>
</feature>
<keyword evidence="1 3" id="KW-0694">RNA-binding</keyword>
<dbReference type="SMART" id="SM00343">
    <property type="entry name" value="ZnF_C2HC"/>
    <property type="match status" value="1"/>
</dbReference>
<feature type="region of interest" description="Disordered" evidence="4">
    <location>
        <begin position="166"/>
        <end position="188"/>
    </location>
</feature>
<dbReference type="EMBL" id="HBUF01000825">
    <property type="protein sequence ID" value="CAG6605772.1"/>
    <property type="molecule type" value="Transcribed_RNA"/>
</dbReference>
<dbReference type="PANTHER" id="PTHR23147">
    <property type="entry name" value="SERINE/ARGININE RICH SPLICING FACTOR"/>
    <property type="match status" value="1"/>
</dbReference>
<dbReference type="PROSITE" id="PS50102">
    <property type="entry name" value="RRM"/>
    <property type="match status" value="1"/>
</dbReference>
<dbReference type="EMBL" id="HBUF01645060">
    <property type="protein sequence ID" value="CAG6785729.1"/>
    <property type="molecule type" value="Transcribed_RNA"/>
</dbReference>
<dbReference type="InterPro" id="IPR035979">
    <property type="entry name" value="RBD_domain_sf"/>
</dbReference>
<dbReference type="GO" id="GO:0003723">
    <property type="term" value="F:RNA binding"/>
    <property type="evidence" value="ECO:0007669"/>
    <property type="project" value="UniProtKB-UniRule"/>
</dbReference>